<evidence type="ECO:0000313" key="1">
    <source>
        <dbReference type="EMBL" id="PZC79089.1"/>
    </source>
</evidence>
<keyword evidence="2" id="KW-1185">Reference proteome</keyword>
<gene>
    <name evidence="1" type="primary">HaOG216905</name>
    <name evidence="1" type="ORF">B5X24_HaOG216905</name>
</gene>
<evidence type="ECO:0000313" key="2">
    <source>
        <dbReference type="Proteomes" id="UP000249218"/>
    </source>
</evidence>
<protein>
    <submittedName>
        <fullName evidence="1">Uncharacterized protein</fullName>
    </submittedName>
</protein>
<dbReference type="Proteomes" id="UP000249218">
    <property type="component" value="Unassembled WGS sequence"/>
</dbReference>
<accession>A0A2W1BVT0</accession>
<name>A0A2W1BVT0_HELAM</name>
<dbReference type="AlphaFoldDB" id="A0A2W1BVT0"/>
<sequence>MSGDSAMARTKTRLVWTQQAVRGKKVRQLIIDNTLKDFGEDWKYGYWTELGNGGGIGYLGQRQYMGFFPC</sequence>
<proteinExistence type="predicted"/>
<reference evidence="1 2" key="1">
    <citation type="journal article" date="2017" name="BMC Biol.">
        <title>Genomic innovations, transcriptional plasticity and gene loss underlying the evolution and divergence of two highly polyphagous and invasive Helicoverpa pest species.</title>
        <authorList>
            <person name="Pearce S.L."/>
            <person name="Clarke D.F."/>
            <person name="East P.D."/>
            <person name="Elfekih S."/>
            <person name="Gordon K.H."/>
            <person name="Jermiin L.S."/>
            <person name="McGaughran A."/>
            <person name="Oakeshott J.G."/>
            <person name="Papanikolaou A."/>
            <person name="Perera O.P."/>
            <person name="Rane R.V."/>
            <person name="Richards S."/>
            <person name="Tay W.T."/>
            <person name="Walsh T.K."/>
            <person name="Anderson A."/>
            <person name="Anderson C.J."/>
            <person name="Asgari S."/>
            <person name="Board P.G."/>
            <person name="Bretschneider A."/>
            <person name="Campbell P.M."/>
            <person name="Chertemps T."/>
            <person name="Christeller J.T."/>
            <person name="Coppin C.W."/>
            <person name="Downes S.J."/>
            <person name="Duan G."/>
            <person name="Farnsworth C.A."/>
            <person name="Good R.T."/>
            <person name="Han L.B."/>
            <person name="Han Y.C."/>
            <person name="Hatje K."/>
            <person name="Horne I."/>
            <person name="Huang Y.P."/>
            <person name="Hughes D.S."/>
            <person name="Jacquin-Joly E."/>
            <person name="James W."/>
            <person name="Jhangiani S."/>
            <person name="Kollmar M."/>
            <person name="Kuwar S.S."/>
            <person name="Li S."/>
            <person name="Liu N.Y."/>
            <person name="Maibeche M.T."/>
            <person name="Miller J.R."/>
            <person name="Montagne N."/>
            <person name="Perry T."/>
            <person name="Qu J."/>
            <person name="Song S.V."/>
            <person name="Sutton G.G."/>
            <person name="Vogel H."/>
            <person name="Walenz B.P."/>
            <person name="Xu W."/>
            <person name="Zhang H.J."/>
            <person name="Zou Z."/>
            <person name="Batterham P."/>
            <person name="Edwards O.R."/>
            <person name="Feyereisen R."/>
            <person name="Gibbs R.A."/>
            <person name="Heckel D.G."/>
            <person name="McGrath A."/>
            <person name="Robin C."/>
            <person name="Scherer S.E."/>
            <person name="Worley K.C."/>
            <person name="Wu Y.D."/>
        </authorList>
    </citation>
    <scope>NUCLEOTIDE SEQUENCE [LARGE SCALE GENOMIC DNA]</scope>
    <source>
        <strain evidence="1">Harm_GR_Male_#8</strain>
        <tissue evidence="1">Whole organism</tissue>
    </source>
</reference>
<organism evidence="1 2">
    <name type="scientific">Helicoverpa armigera</name>
    <name type="common">Cotton bollworm</name>
    <name type="synonym">Heliothis armigera</name>
    <dbReference type="NCBI Taxonomy" id="29058"/>
    <lineage>
        <taxon>Eukaryota</taxon>
        <taxon>Metazoa</taxon>
        <taxon>Ecdysozoa</taxon>
        <taxon>Arthropoda</taxon>
        <taxon>Hexapoda</taxon>
        <taxon>Insecta</taxon>
        <taxon>Pterygota</taxon>
        <taxon>Neoptera</taxon>
        <taxon>Endopterygota</taxon>
        <taxon>Lepidoptera</taxon>
        <taxon>Glossata</taxon>
        <taxon>Ditrysia</taxon>
        <taxon>Noctuoidea</taxon>
        <taxon>Noctuidae</taxon>
        <taxon>Heliothinae</taxon>
        <taxon>Helicoverpa</taxon>
    </lineage>
</organism>
<dbReference type="EMBL" id="KZ149891">
    <property type="protein sequence ID" value="PZC79089.1"/>
    <property type="molecule type" value="Genomic_DNA"/>
</dbReference>